<dbReference type="PANTHER" id="PTHR22603">
    <property type="entry name" value="CHOLINE/ETHANOALAMINE KINASE"/>
    <property type="match status" value="1"/>
</dbReference>
<name>A0AAD5KQ00_9CRUS</name>
<dbReference type="AlphaFoldDB" id="A0AAD5KQ00"/>
<evidence type="ECO:0008006" key="6">
    <source>
        <dbReference type="Google" id="ProtNLM"/>
    </source>
</evidence>
<evidence type="ECO:0000313" key="5">
    <source>
        <dbReference type="Proteomes" id="UP000820818"/>
    </source>
</evidence>
<proteinExistence type="inferred from homology"/>
<dbReference type="Gene3D" id="3.90.1200.10">
    <property type="match status" value="1"/>
</dbReference>
<reference evidence="4 5" key="1">
    <citation type="submission" date="2022-05" db="EMBL/GenBank/DDBJ databases">
        <title>A multi-omics perspective on studying reproductive biology in Daphnia sinensis.</title>
        <authorList>
            <person name="Jia J."/>
        </authorList>
    </citation>
    <scope>NUCLEOTIDE SEQUENCE [LARGE SCALE GENOMIC DNA]</scope>
    <source>
        <strain evidence="4 5">WSL</strain>
    </source>
</reference>
<dbReference type="Proteomes" id="UP000820818">
    <property type="component" value="Linkage Group LG6"/>
</dbReference>
<evidence type="ECO:0000256" key="3">
    <source>
        <dbReference type="ARBA" id="ARBA00038211"/>
    </source>
</evidence>
<dbReference type="EMBL" id="WJBH02000006">
    <property type="protein sequence ID" value="KAI9557721.1"/>
    <property type="molecule type" value="Genomic_DNA"/>
</dbReference>
<dbReference type="GO" id="GO:0005737">
    <property type="term" value="C:cytoplasm"/>
    <property type="evidence" value="ECO:0007669"/>
    <property type="project" value="TreeGrafter"/>
</dbReference>
<keyword evidence="5" id="KW-1185">Reference proteome</keyword>
<accession>A0AAD5KQ00</accession>
<dbReference type="SUPFAM" id="SSF56112">
    <property type="entry name" value="Protein kinase-like (PK-like)"/>
    <property type="match status" value="1"/>
</dbReference>
<keyword evidence="1" id="KW-0443">Lipid metabolism</keyword>
<sequence length="423" mass="49029">MWWCAAQLRRSYLVKTPEASTVVNLLLTRTVGSVNTSEMREKTFRICRDYLNGIWKMITPQEMVLKQVSGGMSNFLYYCALPPMAKPKQGEPSRVLVRFYGQIHGEGALEALLTESVIFTLLSERKLGPKLHGVFPGGRLEEFIPARPLKTKELSDPEISSIIAEKMAQVHSLDVPISKEPTWLWDTMKRWMSNMKATLGTEPTPQMDDKNDFIEKDLSSAMRAVLRWNLDTEMDWMRSYLTQLRSPVVFCHNDLQEGNILIRESAVTREEKLVIIDFEYCSYNYRGFDVANHFCEWMYDYTFDKYPKFNYNPEAMPSVEQKLYFIRCYLETVQRELGIDSCHKDPIQMSVDAGVKDELQLLREADCFMLASHFFWGLWAVVNAPVSSIPFGYWEYAEARFSAYFEHKQNLLGKYGEVIESIA</sequence>
<dbReference type="GO" id="GO:0006646">
    <property type="term" value="P:phosphatidylethanolamine biosynthetic process"/>
    <property type="evidence" value="ECO:0007669"/>
    <property type="project" value="TreeGrafter"/>
</dbReference>
<dbReference type="InterPro" id="IPR011009">
    <property type="entry name" value="Kinase-like_dom_sf"/>
</dbReference>
<dbReference type="GO" id="GO:0004305">
    <property type="term" value="F:ethanolamine kinase activity"/>
    <property type="evidence" value="ECO:0007669"/>
    <property type="project" value="TreeGrafter"/>
</dbReference>
<comment type="caution">
    <text evidence="4">The sequence shown here is derived from an EMBL/GenBank/DDBJ whole genome shotgun (WGS) entry which is preliminary data.</text>
</comment>
<dbReference type="CDD" id="cd05156">
    <property type="entry name" value="ChoK_euk"/>
    <property type="match status" value="1"/>
</dbReference>
<dbReference type="Pfam" id="PF01633">
    <property type="entry name" value="Choline_kinase"/>
    <property type="match status" value="1"/>
</dbReference>
<keyword evidence="2" id="KW-1208">Phospholipid metabolism</keyword>
<gene>
    <name evidence="4" type="ORF">GHT06_017550</name>
</gene>
<organism evidence="4 5">
    <name type="scientific">Daphnia sinensis</name>
    <dbReference type="NCBI Taxonomy" id="1820382"/>
    <lineage>
        <taxon>Eukaryota</taxon>
        <taxon>Metazoa</taxon>
        <taxon>Ecdysozoa</taxon>
        <taxon>Arthropoda</taxon>
        <taxon>Crustacea</taxon>
        <taxon>Branchiopoda</taxon>
        <taxon>Diplostraca</taxon>
        <taxon>Cladocera</taxon>
        <taxon>Anomopoda</taxon>
        <taxon>Daphniidae</taxon>
        <taxon>Daphnia</taxon>
        <taxon>Daphnia similis group</taxon>
    </lineage>
</organism>
<dbReference type="Gene3D" id="3.30.200.20">
    <property type="entry name" value="Phosphorylase Kinase, domain 1"/>
    <property type="match status" value="1"/>
</dbReference>
<keyword evidence="1" id="KW-0594">Phospholipid biosynthesis</keyword>
<evidence type="ECO:0000313" key="4">
    <source>
        <dbReference type="EMBL" id="KAI9557721.1"/>
    </source>
</evidence>
<dbReference type="PANTHER" id="PTHR22603:SF93">
    <property type="entry name" value="RE24176P"/>
    <property type="match status" value="1"/>
</dbReference>
<evidence type="ECO:0000256" key="2">
    <source>
        <dbReference type="ARBA" id="ARBA00023264"/>
    </source>
</evidence>
<evidence type="ECO:0000256" key="1">
    <source>
        <dbReference type="ARBA" id="ARBA00023209"/>
    </source>
</evidence>
<dbReference type="GO" id="GO:0004103">
    <property type="term" value="F:choline kinase activity"/>
    <property type="evidence" value="ECO:0007669"/>
    <property type="project" value="TreeGrafter"/>
</dbReference>
<comment type="similarity">
    <text evidence="3">Belongs to the choline/ethanolamine kinase family.</text>
</comment>
<protein>
    <recommendedName>
        <fullName evidence="6">Choline/ethanolamine kinase</fullName>
    </recommendedName>
</protein>
<keyword evidence="1" id="KW-0444">Lipid biosynthesis</keyword>